<dbReference type="InterPro" id="IPR011050">
    <property type="entry name" value="Pectin_lyase_fold/virulence"/>
</dbReference>
<evidence type="ECO:0000313" key="16">
    <source>
        <dbReference type="Proteomes" id="UP000252415"/>
    </source>
</evidence>
<comment type="caution">
    <text evidence="15">The sequence shown here is derived from an EMBL/GenBank/DDBJ whole genome shotgun (WGS) entry which is preliminary data.</text>
</comment>
<proteinExistence type="inferred from homology"/>
<evidence type="ECO:0000256" key="6">
    <source>
        <dbReference type="ARBA" id="ARBA00023277"/>
    </source>
</evidence>
<keyword evidence="16" id="KW-1185">Reference proteome</keyword>
<feature type="region of interest" description="Disordered" evidence="11">
    <location>
        <begin position="508"/>
        <end position="530"/>
    </location>
</feature>
<dbReference type="Gene3D" id="2.60.20.10">
    <property type="entry name" value="Crystallins"/>
    <property type="match status" value="2"/>
</dbReference>
<dbReference type="Pfam" id="PF00754">
    <property type="entry name" value="F5_F8_type_C"/>
    <property type="match status" value="3"/>
</dbReference>
<keyword evidence="4 10" id="KW-0378">Hydrolase</keyword>
<dbReference type="Pfam" id="PF00030">
    <property type="entry name" value="Crystall"/>
    <property type="match status" value="1"/>
</dbReference>
<evidence type="ECO:0000256" key="8">
    <source>
        <dbReference type="ARBA" id="ARBA00023326"/>
    </source>
</evidence>
<dbReference type="EMBL" id="QPJD01000008">
    <property type="protein sequence ID" value="RCW47517.1"/>
    <property type="molecule type" value="Genomic_DNA"/>
</dbReference>
<evidence type="ECO:0000259" key="13">
    <source>
        <dbReference type="PROSITE" id="PS50022"/>
    </source>
</evidence>
<dbReference type="InterPro" id="IPR008979">
    <property type="entry name" value="Galactose-bd-like_sf"/>
</dbReference>
<feature type="domain" description="Beta/gamma crystallin 'Greek key'" evidence="14">
    <location>
        <begin position="897"/>
        <end position="941"/>
    </location>
</feature>
<evidence type="ECO:0000256" key="10">
    <source>
        <dbReference type="RuleBase" id="RU361169"/>
    </source>
</evidence>
<keyword evidence="6" id="KW-0119">Carbohydrate metabolism</keyword>
<evidence type="ECO:0000256" key="9">
    <source>
        <dbReference type="ARBA" id="ARBA00037278"/>
    </source>
</evidence>
<keyword evidence="7 10" id="KW-0326">Glycosidase</keyword>
<name>A0A368W459_9BACL</name>
<dbReference type="SUPFAM" id="SSF51126">
    <property type="entry name" value="Pectin lyase-like"/>
    <property type="match status" value="1"/>
</dbReference>
<dbReference type="InterPro" id="IPR000421">
    <property type="entry name" value="FA58C"/>
</dbReference>
<dbReference type="InterPro" id="IPR000743">
    <property type="entry name" value="Glyco_hydro_28"/>
</dbReference>
<evidence type="ECO:0000256" key="3">
    <source>
        <dbReference type="ARBA" id="ARBA00022737"/>
    </source>
</evidence>
<dbReference type="SUPFAM" id="SSF49695">
    <property type="entry name" value="gamma-Crystallin-like"/>
    <property type="match status" value="2"/>
</dbReference>
<dbReference type="InterPro" id="IPR011024">
    <property type="entry name" value="G_crystallin-like"/>
</dbReference>
<feature type="chain" id="PRO_5039368815" evidence="12">
    <location>
        <begin position="32"/>
        <end position="1071"/>
    </location>
</feature>
<dbReference type="Proteomes" id="UP000252415">
    <property type="component" value="Unassembled WGS sequence"/>
</dbReference>
<evidence type="ECO:0000256" key="12">
    <source>
        <dbReference type="SAM" id="SignalP"/>
    </source>
</evidence>
<comment type="function">
    <text evidence="9">Pectinolytic enzyme involved in the degradation of xylogalacturonan (xga), a galacturonan backbone heavily substituted with xylose, and which is one important component of the hairy regions of pectin. Activity requires a galacturonic acid backbone substituted with xylose.</text>
</comment>
<evidence type="ECO:0000256" key="11">
    <source>
        <dbReference type="SAM" id="MobiDB-lite"/>
    </source>
</evidence>
<dbReference type="SUPFAM" id="SSF49785">
    <property type="entry name" value="Galactose-binding domain-like"/>
    <property type="match status" value="3"/>
</dbReference>
<feature type="domain" description="F5/8 type C" evidence="13">
    <location>
        <begin position="488"/>
        <end position="610"/>
    </location>
</feature>
<comment type="similarity">
    <text evidence="2">Belongs to the beta/gamma-crystallin family.</text>
</comment>
<dbReference type="OrthoDB" id="833750at2"/>
<dbReference type="PANTHER" id="PTHR31736">
    <property type="match status" value="1"/>
</dbReference>
<dbReference type="SMART" id="SM00231">
    <property type="entry name" value="FA58C"/>
    <property type="match status" value="3"/>
</dbReference>
<feature type="region of interest" description="Disordered" evidence="11">
    <location>
        <begin position="772"/>
        <end position="796"/>
    </location>
</feature>
<gene>
    <name evidence="15" type="ORF">DFP97_108132</name>
</gene>
<feature type="domain" description="Beta/gamma crystallin 'Greek key'" evidence="14">
    <location>
        <begin position="983"/>
        <end position="1027"/>
    </location>
</feature>
<dbReference type="RefSeq" id="WP_114380853.1">
    <property type="nucleotide sequence ID" value="NZ_QPJD01000008.1"/>
</dbReference>
<feature type="domain" description="F5/8 type C" evidence="13">
    <location>
        <begin position="628"/>
        <end position="763"/>
    </location>
</feature>
<feature type="compositionally biased region" description="Polar residues" evidence="11">
    <location>
        <begin position="510"/>
        <end position="530"/>
    </location>
</feature>
<dbReference type="InterPro" id="IPR001064">
    <property type="entry name" value="Beta/gamma_crystallin"/>
</dbReference>
<dbReference type="GO" id="GO:0004650">
    <property type="term" value="F:polygalacturonase activity"/>
    <property type="evidence" value="ECO:0007669"/>
    <property type="project" value="InterPro"/>
</dbReference>
<dbReference type="Gene3D" id="2.60.120.260">
    <property type="entry name" value="Galactose-binding domain-like"/>
    <property type="match status" value="3"/>
</dbReference>
<dbReference type="SMART" id="SM00247">
    <property type="entry name" value="XTALbg"/>
    <property type="match status" value="2"/>
</dbReference>
<dbReference type="PROSITE" id="PS50915">
    <property type="entry name" value="CRYSTALLIN_BETA_GAMMA"/>
    <property type="match status" value="2"/>
</dbReference>
<dbReference type="Gene3D" id="2.160.20.10">
    <property type="entry name" value="Single-stranded right-handed beta-helix, Pectin lyase-like"/>
    <property type="match status" value="1"/>
</dbReference>
<dbReference type="GO" id="GO:0000272">
    <property type="term" value="P:polysaccharide catabolic process"/>
    <property type="evidence" value="ECO:0007669"/>
    <property type="project" value="UniProtKB-KW"/>
</dbReference>
<evidence type="ECO:0000256" key="5">
    <source>
        <dbReference type="ARBA" id="ARBA00023180"/>
    </source>
</evidence>
<feature type="signal peptide" evidence="12">
    <location>
        <begin position="1"/>
        <end position="31"/>
    </location>
</feature>
<evidence type="ECO:0000259" key="14">
    <source>
        <dbReference type="PROSITE" id="PS50915"/>
    </source>
</evidence>
<dbReference type="PROSITE" id="PS50022">
    <property type="entry name" value="FA58C_3"/>
    <property type="match status" value="3"/>
</dbReference>
<keyword evidence="3" id="KW-0677">Repeat</keyword>
<evidence type="ECO:0000256" key="1">
    <source>
        <dbReference type="ARBA" id="ARBA00008834"/>
    </source>
</evidence>
<evidence type="ECO:0000256" key="2">
    <source>
        <dbReference type="ARBA" id="ARBA00009646"/>
    </source>
</evidence>
<dbReference type="AlphaFoldDB" id="A0A368W459"/>
<accession>A0A368W459</accession>
<comment type="similarity">
    <text evidence="1 10">Belongs to the glycosyl hydrolase 28 family.</text>
</comment>
<protein>
    <submittedName>
        <fullName evidence="15">Beta/gamma crystallin</fullName>
    </submittedName>
</protein>
<keyword evidence="5" id="KW-0325">Glycoprotein</keyword>
<keyword evidence="12" id="KW-0732">Signal</keyword>
<evidence type="ECO:0000313" key="15">
    <source>
        <dbReference type="EMBL" id="RCW47517.1"/>
    </source>
</evidence>
<dbReference type="InterPro" id="IPR012334">
    <property type="entry name" value="Pectin_lyas_fold"/>
</dbReference>
<evidence type="ECO:0000256" key="4">
    <source>
        <dbReference type="ARBA" id="ARBA00022801"/>
    </source>
</evidence>
<organism evidence="15 16">
    <name type="scientific">Paenibacillus prosopidis</name>
    <dbReference type="NCBI Taxonomy" id="630520"/>
    <lineage>
        <taxon>Bacteria</taxon>
        <taxon>Bacillati</taxon>
        <taxon>Bacillota</taxon>
        <taxon>Bacilli</taxon>
        <taxon>Bacillales</taxon>
        <taxon>Paenibacillaceae</taxon>
        <taxon>Paenibacillus</taxon>
    </lineage>
</organism>
<evidence type="ECO:0000256" key="7">
    <source>
        <dbReference type="ARBA" id="ARBA00023295"/>
    </source>
</evidence>
<dbReference type="PANTHER" id="PTHR31736:SF9">
    <property type="entry name" value="ENDO-XYLOGALACTURONAN HYDROLASE A-RELATED"/>
    <property type="match status" value="1"/>
</dbReference>
<dbReference type="Pfam" id="PF00295">
    <property type="entry name" value="Glyco_hydro_28"/>
    <property type="match status" value="1"/>
</dbReference>
<sequence>MFVNRGKKRSKALSILIVFSMIVSFFPVALSNPTTVEAATTLNVYPAPSGVTMNTTYTVQVQAPGGPWQSLDVYQTTVNGYTSSKTSFAYFDTDGPVNVSVTSNIGSISTAVIRPAAHGITPAINGNTMTFSMSGPMNISVEVNGDHNNTLDLFANPVDPNPPSPTDPNVIYVGPGLYTQNYVVPSGKTLYIAGGAVIIGGITVNNATNAKVLGRGVILNAPFRAIEVDHSNQITIDGIIVNDYGASNNGGYAINIGNSTNVSVNNFKAYSFKRWTDGIDIFASSYVAINNYFARTGDDAIAIYGARNFGGNLYSGNTAHISVTNSFLQPDVAHPINVGTHGDPTKPGGGETIEDLNFSNITIWQKNGSKYTSLTASDGLLVNKVRFTDITIEDENQGRFIEVLTFKNNGFGLAFGRGVNDVHVKNMSYTGSNSGTNNIYGKFVNQLTQNVTFENLKVNGNVVLSASAGNFAIGSYAQNINFIASGGTVPAPTAIPFTTPVDIARGKTATADSTQSGKPASSGNDGNTTTRWCANDGSTGHWWTVDLGSPMNITGGTQVMWELNNTAYKYKIETSVDNVNWTLKVDKTNNTDTNQVQNDVFQGTARYVRITVTGLQSNVWASFYDFKVFGDPTNLALGKIVTADSSKSGNPAVNGIDSNPATLWSANDGNIGHWLTMDLGNAKKITNGTQVAWAQSGAAYQYKIETSIDNTNWTLKVDKTGNADTSQVQNDYFTGTARYVRITVTGLPSGAWASFYDFKVFGEPTNLTLGKTATADSSQSGNPASNGNDGDTSTSWIAADTNGGHSWVVDLGSMMNITGGTQVKWPQSGVQYKYTISTSPDNINWTMRLEKTSNNNITQVQNDYFTGTTRYVKITVTGVPSGYSAGIADFKVFGTINGPTFYEHYNYEGKAVTLDLGNYTLAQMQAAGIANDSISSIHVPLEYTVVAYNGDGFSGTSWTITSDNPAMGTGNNDMISSIKVMSAGPTFYEHYNYGGKAVTLRPGQYTLAQMQAAGIADNGISSIRVPAEYTVVAYSDDGFSGTSWTITSDNPAMGDTGNNDMISSVIITSNQ</sequence>
<reference evidence="15 16" key="1">
    <citation type="submission" date="2018-07" db="EMBL/GenBank/DDBJ databases">
        <title>Genomic Encyclopedia of Type Strains, Phase III (KMG-III): the genomes of soil and plant-associated and newly described type strains.</title>
        <authorList>
            <person name="Whitman W."/>
        </authorList>
    </citation>
    <scope>NUCLEOTIDE SEQUENCE [LARGE SCALE GENOMIC DNA]</scope>
    <source>
        <strain evidence="15 16">CECT 7506</strain>
    </source>
</reference>
<keyword evidence="8" id="KW-0624">Polysaccharide degradation</keyword>
<feature type="domain" description="F5/8 type C" evidence="13">
    <location>
        <begin position="788"/>
        <end position="895"/>
    </location>
</feature>